<dbReference type="Pfam" id="PF08410">
    <property type="entry name" value="DUF1737"/>
    <property type="match status" value="1"/>
</dbReference>
<proteinExistence type="predicted"/>
<name>A0A075GNJ5_9EURY</name>
<reference evidence="2" key="1">
    <citation type="journal article" date="2014" name="Genome Biol. Evol.">
        <title>Pangenome evidence for extensive interdomain horizontal transfer affecting lineage core and shell genes in uncultured planktonic thaumarchaeota and euryarchaeota.</title>
        <authorList>
            <person name="Deschamps P."/>
            <person name="Zivanovic Y."/>
            <person name="Moreira D."/>
            <person name="Rodriguez-Valera F."/>
            <person name="Lopez-Garcia P."/>
        </authorList>
    </citation>
    <scope>NUCLEOTIDE SEQUENCE</scope>
</reference>
<accession>A0A075GNJ5</accession>
<feature type="domain" description="DUF1737" evidence="1">
    <location>
        <begin position="2"/>
        <end position="49"/>
    </location>
</feature>
<sequence>MQYRIIKEKSLETLEEEVNAALADGWVPTGGPMNMSFGFAGYFQAVVRE</sequence>
<evidence type="ECO:0000259" key="1">
    <source>
        <dbReference type="Pfam" id="PF08410"/>
    </source>
</evidence>
<dbReference type="EMBL" id="KF900744">
    <property type="protein sequence ID" value="AIF05566.1"/>
    <property type="molecule type" value="Genomic_DNA"/>
</dbReference>
<protein>
    <recommendedName>
        <fullName evidence="1">DUF1737 domain-containing protein</fullName>
    </recommendedName>
</protein>
<organism evidence="2">
    <name type="scientific">uncultured marine group II/III euryarchaeote KM3_185_F04</name>
    <dbReference type="NCBI Taxonomy" id="1457949"/>
    <lineage>
        <taxon>Archaea</taxon>
        <taxon>Methanobacteriati</taxon>
        <taxon>Methanobacteriota</taxon>
        <taxon>environmental samples</taxon>
    </lineage>
</organism>
<evidence type="ECO:0000313" key="2">
    <source>
        <dbReference type="EMBL" id="AIF05566.1"/>
    </source>
</evidence>
<dbReference type="InterPro" id="IPR013619">
    <property type="entry name" value="DUF1737"/>
</dbReference>
<dbReference type="AlphaFoldDB" id="A0A075GNJ5"/>